<dbReference type="AlphaFoldDB" id="A0A0C3BPS6"/>
<evidence type="ECO:0000313" key="1">
    <source>
        <dbReference type="EMBL" id="KIM79322.1"/>
    </source>
</evidence>
<dbReference type="InParanoid" id="A0A0C3BPS6"/>
<reference evidence="1 2" key="1">
    <citation type="submission" date="2014-04" db="EMBL/GenBank/DDBJ databases">
        <authorList>
            <consortium name="DOE Joint Genome Institute"/>
            <person name="Kuo A."/>
            <person name="Tarkka M."/>
            <person name="Buscot F."/>
            <person name="Kohler A."/>
            <person name="Nagy L.G."/>
            <person name="Floudas D."/>
            <person name="Copeland A."/>
            <person name="Barry K.W."/>
            <person name="Cichocki N."/>
            <person name="Veneault-Fourrey C."/>
            <person name="LaButti K."/>
            <person name="Lindquist E.A."/>
            <person name="Lipzen A."/>
            <person name="Lundell T."/>
            <person name="Morin E."/>
            <person name="Murat C."/>
            <person name="Sun H."/>
            <person name="Tunlid A."/>
            <person name="Henrissat B."/>
            <person name="Grigoriev I.V."/>
            <person name="Hibbett D.S."/>
            <person name="Martin F."/>
            <person name="Nordberg H.P."/>
            <person name="Cantor M.N."/>
            <person name="Hua S.X."/>
        </authorList>
    </citation>
    <scope>NUCLEOTIDE SEQUENCE [LARGE SCALE GENOMIC DNA]</scope>
    <source>
        <strain evidence="1 2">F 1598</strain>
    </source>
</reference>
<proteinExistence type="predicted"/>
<gene>
    <name evidence="1" type="ORF">PILCRDRAFT_823574</name>
</gene>
<reference evidence="2" key="2">
    <citation type="submission" date="2015-01" db="EMBL/GenBank/DDBJ databases">
        <title>Evolutionary Origins and Diversification of the Mycorrhizal Mutualists.</title>
        <authorList>
            <consortium name="DOE Joint Genome Institute"/>
            <consortium name="Mycorrhizal Genomics Consortium"/>
            <person name="Kohler A."/>
            <person name="Kuo A."/>
            <person name="Nagy L.G."/>
            <person name="Floudas D."/>
            <person name="Copeland A."/>
            <person name="Barry K.W."/>
            <person name="Cichocki N."/>
            <person name="Veneault-Fourrey C."/>
            <person name="LaButti K."/>
            <person name="Lindquist E.A."/>
            <person name="Lipzen A."/>
            <person name="Lundell T."/>
            <person name="Morin E."/>
            <person name="Murat C."/>
            <person name="Riley R."/>
            <person name="Ohm R."/>
            <person name="Sun H."/>
            <person name="Tunlid A."/>
            <person name="Henrissat B."/>
            <person name="Grigoriev I.V."/>
            <person name="Hibbett D.S."/>
            <person name="Martin F."/>
        </authorList>
    </citation>
    <scope>NUCLEOTIDE SEQUENCE [LARGE SCALE GENOMIC DNA]</scope>
    <source>
        <strain evidence="2">F 1598</strain>
    </source>
</reference>
<accession>A0A0C3BPS6</accession>
<sequence length="109" mass="12102">MCYVRVNTPAPSKIARILRDTIGKNSPPRRHSAAAVTPAGTEVLVHTTPPPPSYILPSSSYTHISANALELHRNLPIGLLHVFEIEIYTNFPTRQCSDKERRGQMILAM</sequence>
<evidence type="ECO:0000313" key="2">
    <source>
        <dbReference type="Proteomes" id="UP000054166"/>
    </source>
</evidence>
<protein>
    <submittedName>
        <fullName evidence="1">Uncharacterized protein</fullName>
    </submittedName>
</protein>
<dbReference type="Proteomes" id="UP000054166">
    <property type="component" value="Unassembled WGS sequence"/>
</dbReference>
<name>A0A0C3BPS6_PILCF</name>
<organism evidence="1 2">
    <name type="scientific">Piloderma croceum (strain F 1598)</name>
    <dbReference type="NCBI Taxonomy" id="765440"/>
    <lineage>
        <taxon>Eukaryota</taxon>
        <taxon>Fungi</taxon>
        <taxon>Dikarya</taxon>
        <taxon>Basidiomycota</taxon>
        <taxon>Agaricomycotina</taxon>
        <taxon>Agaricomycetes</taxon>
        <taxon>Agaricomycetidae</taxon>
        <taxon>Atheliales</taxon>
        <taxon>Atheliaceae</taxon>
        <taxon>Piloderma</taxon>
    </lineage>
</organism>
<dbReference type="EMBL" id="KN833010">
    <property type="protein sequence ID" value="KIM79322.1"/>
    <property type="molecule type" value="Genomic_DNA"/>
</dbReference>
<dbReference type="HOGENOM" id="CLU_2184956_0_0_1"/>
<keyword evidence="2" id="KW-1185">Reference proteome</keyword>